<dbReference type="Gene3D" id="2.40.70.10">
    <property type="entry name" value="Acid Proteases"/>
    <property type="match status" value="1"/>
</dbReference>
<evidence type="ECO:0008006" key="4">
    <source>
        <dbReference type="Google" id="ProtNLM"/>
    </source>
</evidence>
<dbReference type="Pfam" id="PF13650">
    <property type="entry name" value="Asp_protease_2"/>
    <property type="match status" value="1"/>
</dbReference>
<feature type="region of interest" description="Disordered" evidence="1">
    <location>
        <begin position="164"/>
        <end position="208"/>
    </location>
</feature>
<dbReference type="Proteomes" id="UP000054466">
    <property type="component" value="Unassembled WGS sequence"/>
</dbReference>
<keyword evidence="3" id="KW-1185">Reference proteome</keyword>
<dbReference type="InterPro" id="IPR021109">
    <property type="entry name" value="Peptidase_aspartic_dom_sf"/>
</dbReference>
<protein>
    <recommendedName>
        <fullName evidence="4">Peptidase A2 domain-containing protein</fullName>
    </recommendedName>
</protein>
<dbReference type="EMBL" id="KN847041">
    <property type="protein sequence ID" value="KIW31452.1"/>
    <property type="molecule type" value="Genomic_DNA"/>
</dbReference>
<dbReference type="SUPFAM" id="SSF50630">
    <property type="entry name" value="Acid proteases"/>
    <property type="match status" value="1"/>
</dbReference>
<dbReference type="AlphaFoldDB" id="A0A0D2B1H0"/>
<evidence type="ECO:0000256" key="1">
    <source>
        <dbReference type="SAM" id="MobiDB-lite"/>
    </source>
</evidence>
<dbReference type="HOGENOM" id="CLU_1320770_0_0_1"/>
<dbReference type="RefSeq" id="XP_016251668.1">
    <property type="nucleotide sequence ID" value="XM_016389766.1"/>
</dbReference>
<evidence type="ECO:0000313" key="2">
    <source>
        <dbReference type="EMBL" id="KIW31452.1"/>
    </source>
</evidence>
<gene>
    <name evidence="2" type="ORF">PV07_03101</name>
</gene>
<proteinExistence type="predicted"/>
<feature type="compositionally biased region" description="Basic and acidic residues" evidence="1">
    <location>
        <begin position="170"/>
        <end position="208"/>
    </location>
</feature>
<dbReference type="VEuPathDB" id="FungiDB:PV07_03101"/>
<organism evidence="2 3">
    <name type="scientific">Cladophialophora immunda</name>
    <dbReference type="NCBI Taxonomy" id="569365"/>
    <lineage>
        <taxon>Eukaryota</taxon>
        <taxon>Fungi</taxon>
        <taxon>Dikarya</taxon>
        <taxon>Ascomycota</taxon>
        <taxon>Pezizomycotina</taxon>
        <taxon>Eurotiomycetes</taxon>
        <taxon>Chaetothyriomycetidae</taxon>
        <taxon>Chaetothyriales</taxon>
        <taxon>Herpotrichiellaceae</taxon>
        <taxon>Cladophialophora</taxon>
    </lineage>
</organism>
<dbReference type="CDD" id="cd00303">
    <property type="entry name" value="retropepsin_like"/>
    <property type="match status" value="1"/>
</dbReference>
<evidence type="ECO:0000313" key="3">
    <source>
        <dbReference type="Proteomes" id="UP000054466"/>
    </source>
</evidence>
<sequence>MDPVTIAATTLALLRPSSVAIAIEFISKILDPAFDIEVEKVEEDVGFNRAHLQVTGPNGRRGKFLALLDTGADANFIDVDTANLLDAPIKRCSEGLSFDTAEGRTITPIGEITVRFKTATSSVHTQKFYVMEKTRYSIIIGHEFIKEAKWMMRHRDYSVLTLAKQSEASKQQEKARKAQKEEEKKRDRDAVLRDMKKDRTSRDTQSRD</sequence>
<dbReference type="GeneID" id="27342295"/>
<reference evidence="2 3" key="1">
    <citation type="submission" date="2015-01" db="EMBL/GenBank/DDBJ databases">
        <title>The Genome Sequence of Cladophialophora immunda CBS83496.</title>
        <authorList>
            <consortium name="The Broad Institute Genomics Platform"/>
            <person name="Cuomo C."/>
            <person name="de Hoog S."/>
            <person name="Gorbushina A."/>
            <person name="Stielow B."/>
            <person name="Teixiera M."/>
            <person name="Abouelleil A."/>
            <person name="Chapman S.B."/>
            <person name="Priest M."/>
            <person name="Young S.K."/>
            <person name="Wortman J."/>
            <person name="Nusbaum C."/>
            <person name="Birren B."/>
        </authorList>
    </citation>
    <scope>NUCLEOTIDE SEQUENCE [LARGE SCALE GENOMIC DNA]</scope>
    <source>
        <strain evidence="2 3">CBS 83496</strain>
    </source>
</reference>
<accession>A0A0D2B1H0</accession>
<name>A0A0D2B1H0_9EURO</name>